<keyword evidence="1" id="KW-1133">Transmembrane helix</keyword>
<dbReference type="Gene3D" id="1.20.58.390">
    <property type="entry name" value="Neurotransmitter-gated ion-channel transmembrane domain"/>
    <property type="match status" value="1"/>
</dbReference>
<reference evidence="3 4" key="1">
    <citation type="submission" date="2022-01" db="EMBL/GenBank/DDBJ databases">
        <title>A chromosomal length assembly of Cordylochernes scorpioides.</title>
        <authorList>
            <person name="Zeh D."/>
            <person name="Zeh J."/>
        </authorList>
    </citation>
    <scope>NUCLEOTIDE SEQUENCE [LARGE SCALE GENOMIC DNA]</scope>
    <source>
        <strain evidence="3">IN4F17</strain>
        <tissue evidence="3">Whole Body</tissue>
    </source>
</reference>
<protein>
    <submittedName>
        <fullName evidence="3">Unc-63</fullName>
    </submittedName>
</protein>
<dbReference type="SUPFAM" id="SSF90112">
    <property type="entry name" value="Neurotransmitter-gated ion-channel transmembrane pore"/>
    <property type="match status" value="1"/>
</dbReference>
<keyword evidence="1" id="KW-0472">Membrane</keyword>
<sequence>MENLMGGPGSSVVNPPIKFSIADIEDWKYVAMVLDRLFLCIFLLATVVGTLGILLQAPSHYDDRVPIVN</sequence>
<feature type="transmembrane region" description="Helical" evidence="1">
    <location>
        <begin position="36"/>
        <end position="55"/>
    </location>
</feature>
<organism evidence="3 4">
    <name type="scientific">Cordylochernes scorpioides</name>
    <dbReference type="NCBI Taxonomy" id="51811"/>
    <lineage>
        <taxon>Eukaryota</taxon>
        <taxon>Metazoa</taxon>
        <taxon>Ecdysozoa</taxon>
        <taxon>Arthropoda</taxon>
        <taxon>Chelicerata</taxon>
        <taxon>Arachnida</taxon>
        <taxon>Pseudoscorpiones</taxon>
        <taxon>Cheliferoidea</taxon>
        <taxon>Chernetidae</taxon>
        <taxon>Cordylochernes</taxon>
    </lineage>
</organism>
<evidence type="ECO:0000313" key="3">
    <source>
        <dbReference type="EMBL" id="UYV76005.1"/>
    </source>
</evidence>
<proteinExistence type="predicted"/>
<gene>
    <name evidence="3" type="ORF">LAZ67_13002106</name>
</gene>
<keyword evidence="1" id="KW-0812">Transmembrane</keyword>
<dbReference type="InterPro" id="IPR036719">
    <property type="entry name" value="Neuro-gated_channel_TM_sf"/>
</dbReference>
<accession>A0ABY6L970</accession>
<dbReference type="InterPro" id="IPR006029">
    <property type="entry name" value="Neurotrans-gated_channel_TM"/>
</dbReference>
<name>A0ABY6L970_9ARAC</name>
<evidence type="ECO:0000313" key="4">
    <source>
        <dbReference type="Proteomes" id="UP001235939"/>
    </source>
</evidence>
<feature type="domain" description="Neurotransmitter-gated ion-channel transmembrane" evidence="2">
    <location>
        <begin position="24"/>
        <end position="54"/>
    </location>
</feature>
<evidence type="ECO:0000256" key="1">
    <source>
        <dbReference type="SAM" id="Phobius"/>
    </source>
</evidence>
<dbReference type="InterPro" id="IPR038050">
    <property type="entry name" value="Neuro_actylchol_rec"/>
</dbReference>
<keyword evidence="4" id="KW-1185">Reference proteome</keyword>
<dbReference type="Pfam" id="PF02932">
    <property type="entry name" value="Neur_chan_memb"/>
    <property type="match status" value="1"/>
</dbReference>
<evidence type="ECO:0000259" key="2">
    <source>
        <dbReference type="Pfam" id="PF02932"/>
    </source>
</evidence>
<dbReference type="EMBL" id="CP092875">
    <property type="protein sequence ID" value="UYV76005.1"/>
    <property type="molecule type" value="Genomic_DNA"/>
</dbReference>
<dbReference type="Proteomes" id="UP001235939">
    <property type="component" value="Chromosome 13"/>
</dbReference>